<reference evidence="1 2" key="1">
    <citation type="submission" date="2023-11" db="EMBL/GenBank/DDBJ databases">
        <authorList>
            <person name="Xu M."/>
            <person name="Jiang T."/>
        </authorList>
    </citation>
    <scope>NUCLEOTIDE SEQUENCE [LARGE SCALE GENOMIC DNA]</scope>
    <source>
        <strain evidence="1 2">SD</strain>
    </source>
</reference>
<protein>
    <submittedName>
        <fullName evidence="1">SRPBCC family protein</fullName>
    </submittedName>
</protein>
<dbReference type="Gene3D" id="3.30.530.20">
    <property type="match status" value="1"/>
</dbReference>
<dbReference type="Pfam" id="PF10604">
    <property type="entry name" value="Polyketide_cyc2"/>
    <property type="match status" value="1"/>
</dbReference>
<name>A0ABU4VN48_9ACTN</name>
<proteinExistence type="predicted"/>
<dbReference type="InterPro" id="IPR019587">
    <property type="entry name" value="Polyketide_cyclase/dehydratase"/>
</dbReference>
<evidence type="ECO:0000313" key="1">
    <source>
        <dbReference type="EMBL" id="MDX8152777.1"/>
    </source>
</evidence>
<dbReference type="Proteomes" id="UP001277761">
    <property type="component" value="Unassembled WGS sequence"/>
</dbReference>
<dbReference type="SUPFAM" id="SSF55961">
    <property type="entry name" value="Bet v1-like"/>
    <property type="match status" value="1"/>
</dbReference>
<evidence type="ECO:0000313" key="2">
    <source>
        <dbReference type="Proteomes" id="UP001277761"/>
    </source>
</evidence>
<dbReference type="RefSeq" id="WP_319954933.1">
    <property type="nucleotide sequence ID" value="NZ_JAXAVX010000008.1"/>
</dbReference>
<dbReference type="InterPro" id="IPR023393">
    <property type="entry name" value="START-like_dom_sf"/>
</dbReference>
<organism evidence="1 2">
    <name type="scientific">Patulibacter brassicae</name>
    <dbReference type="NCBI Taxonomy" id="1705717"/>
    <lineage>
        <taxon>Bacteria</taxon>
        <taxon>Bacillati</taxon>
        <taxon>Actinomycetota</taxon>
        <taxon>Thermoleophilia</taxon>
        <taxon>Solirubrobacterales</taxon>
        <taxon>Patulibacteraceae</taxon>
        <taxon>Patulibacter</taxon>
    </lineage>
</organism>
<accession>A0ABU4VN48</accession>
<comment type="caution">
    <text evidence="1">The sequence shown here is derived from an EMBL/GenBank/DDBJ whole genome shotgun (WGS) entry which is preliminary data.</text>
</comment>
<gene>
    <name evidence="1" type="ORF">SK069_14320</name>
</gene>
<keyword evidence="2" id="KW-1185">Reference proteome</keyword>
<sequence length="143" mass="15298">MPNYTGTVESPKPVEEVFRYMADFSNTADWDPNITEAAVTSAGDPVAVGATFHVVQGSGLTKVELDYETVELVDGQKVVLRSETGSLVSIDTITVAPKGSGSEVTYDVDIELKGARKLAEPVMAVLLKRIGDQARKGLQEQLA</sequence>
<dbReference type="EMBL" id="JAXAVX010000008">
    <property type="protein sequence ID" value="MDX8152777.1"/>
    <property type="molecule type" value="Genomic_DNA"/>
</dbReference>